<dbReference type="GO" id="GO:0000145">
    <property type="term" value="C:exocyst"/>
    <property type="evidence" value="ECO:0007669"/>
    <property type="project" value="InterPro"/>
</dbReference>
<reference evidence="3" key="1">
    <citation type="submission" date="2020-11" db="EMBL/GenBank/DDBJ databases">
        <authorList>
            <person name="Tran Van P."/>
        </authorList>
    </citation>
    <scope>NUCLEOTIDE SEQUENCE</scope>
</reference>
<dbReference type="Pfam" id="PF06046">
    <property type="entry name" value="Sec6"/>
    <property type="match status" value="1"/>
</dbReference>
<keyword evidence="4" id="KW-1185">Reference proteome</keyword>
<feature type="transmembrane region" description="Helical" evidence="2">
    <location>
        <begin position="706"/>
        <end position="726"/>
    </location>
</feature>
<name>A0A7R9BXR4_9CRUS</name>
<dbReference type="AlphaFoldDB" id="A0A7R9BXR4"/>
<dbReference type="GO" id="GO:0000149">
    <property type="term" value="F:SNARE binding"/>
    <property type="evidence" value="ECO:0007669"/>
    <property type="project" value="TreeGrafter"/>
</dbReference>
<evidence type="ECO:0000256" key="2">
    <source>
        <dbReference type="SAM" id="Phobius"/>
    </source>
</evidence>
<dbReference type="EMBL" id="OA885887">
    <property type="protein sequence ID" value="CAD7282452.1"/>
    <property type="molecule type" value="Genomic_DNA"/>
</dbReference>
<feature type="compositionally biased region" description="Basic and acidic residues" evidence="1">
    <location>
        <begin position="56"/>
        <end position="65"/>
    </location>
</feature>
<evidence type="ECO:0000313" key="4">
    <source>
        <dbReference type="Proteomes" id="UP000678499"/>
    </source>
</evidence>
<evidence type="ECO:0000313" key="3">
    <source>
        <dbReference type="EMBL" id="CAD7282452.1"/>
    </source>
</evidence>
<dbReference type="InterPro" id="IPR010326">
    <property type="entry name" value="EXOC3/Sec6"/>
</dbReference>
<dbReference type="OrthoDB" id="10047020at2759"/>
<protein>
    <submittedName>
        <fullName evidence="3">Uncharacterized protein</fullName>
    </submittedName>
</protein>
<organism evidence="3">
    <name type="scientific">Notodromas monacha</name>
    <dbReference type="NCBI Taxonomy" id="399045"/>
    <lineage>
        <taxon>Eukaryota</taxon>
        <taxon>Metazoa</taxon>
        <taxon>Ecdysozoa</taxon>
        <taxon>Arthropoda</taxon>
        <taxon>Crustacea</taxon>
        <taxon>Oligostraca</taxon>
        <taxon>Ostracoda</taxon>
        <taxon>Podocopa</taxon>
        <taxon>Podocopida</taxon>
        <taxon>Cypridocopina</taxon>
        <taxon>Cypridoidea</taxon>
        <taxon>Cyprididae</taxon>
        <taxon>Notodromas</taxon>
    </lineage>
</organism>
<keyword evidence="2" id="KW-0472">Membrane</keyword>
<dbReference type="PANTHER" id="PTHR21292:SF1">
    <property type="entry name" value="EXOCYST COMPLEX COMPONENT 3"/>
    <property type="match status" value="1"/>
</dbReference>
<keyword evidence="2" id="KW-0812">Transmembrane</keyword>
<feature type="region of interest" description="Disordered" evidence="1">
    <location>
        <begin position="31"/>
        <end position="65"/>
    </location>
</feature>
<dbReference type="EMBL" id="CAJPEX010003850">
    <property type="protein sequence ID" value="CAG0922604.1"/>
    <property type="molecule type" value="Genomic_DNA"/>
</dbReference>
<dbReference type="PANTHER" id="PTHR21292">
    <property type="entry name" value="EXOCYST COMPLEX COMPONENT SEC6-RELATED"/>
    <property type="match status" value="1"/>
</dbReference>
<dbReference type="Proteomes" id="UP000678499">
    <property type="component" value="Unassembled WGS sequence"/>
</dbReference>
<dbReference type="GO" id="GO:0051601">
    <property type="term" value="P:exocyst localization"/>
    <property type="evidence" value="ECO:0007669"/>
    <property type="project" value="TreeGrafter"/>
</dbReference>
<dbReference type="GO" id="GO:0006887">
    <property type="term" value="P:exocytosis"/>
    <property type="evidence" value="ECO:0007669"/>
    <property type="project" value="InterPro"/>
</dbReference>
<feature type="transmembrane region" description="Helical" evidence="2">
    <location>
        <begin position="651"/>
        <end position="676"/>
    </location>
</feature>
<evidence type="ECO:0000256" key="1">
    <source>
        <dbReference type="SAM" id="MobiDB-lite"/>
    </source>
</evidence>
<proteinExistence type="predicted"/>
<keyword evidence="2" id="KW-1133">Transmembrane helix</keyword>
<gene>
    <name evidence="3" type="ORF">NMOB1V02_LOCUS10077</name>
</gene>
<accession>A0A7R9BXR4</accession>
<feature type="transmembrane region" description="Helical" evidence="2">
    <location>
        <begin position="681"/>
        <end position="700"/>
    </location>
</feature>
<sequence length="835" mass="94686">MSIIKRQDHVITADVITKYLLILQDAPSVNGHQHQLQQQKRHPANHLQRPKNTEGSAKREQQTEHWLKQVNSPVRRVNTVDSRLALLNNTLILPVEKDLKEKNPHLVYPGRQKLAWRQKGLQILANLAEEHLNEVLIPLHPGLSQESAKINPSSIPKEGWMAEWLKTAIQKMLNDVTHFKRLAILFPPHWMIVQTILQVYHDTLQRLVKKAVLLVEGNDVVRLLDFVLHGYPKFCKHHFYQVGPKDHHQNLLLNNADIQRLKDVHVASTSASMARFIRLAVETEHNAMLINTKMETTIGGLYRRSIPLDVLQMTNEYLEVADLLGDSVRRKTLQVLAARLTNLPSMWGKSVNRYLRKMTAADGFSPDVVPNLIAVCNDCLQLRHWIKDVIMPIKDDIELKSAFEKAIEKCQGMLMETLDILAMEVVQGHKVILARVFAKDWLDNLLVQKILKGTLMDFFTDFDSHLDPLCMSPLSFLLAGHLTAEYTTQFCNNIKLKSSKEKSFKPSNSHERRRAGDQIKAEATVMETFLEPRIYNSLYPDFFNPTNAWTHPKGIRCHGRGDKSTKAGKSLAKQTIASVPISTPTPTIASRVASIGHEKQTASTSWFASSSATLNQSSPSSSRPDNEAKKSFLNVSPAAAAATSSCYFNNFLLVLVLVVMFVFVVVFLLVSVLVFLIMFMLVLFLVFVLVLMVMVMSMLMVMLVEVGMLVLVLVFMLMFVLVELAFQLNQNCLNFLDLNCLEEQHPHNSLQLVPHLKKKYLGICRVANQRQAKVLCGASRIESCPRHTLRGGTLCTPKEILTWRYDALQSNFLAWKGQLWQSGKPAWKQDLARVN</sequence>